<organism evidence="1 2">
    <name type="scientific">Araneus ventricosus</name>
    <name type="common">Orbweaver spider</name>
    <name type="synonym">Epeira ventricosa</name>
    <dbReference type="NCBI Taxonomy" id="182803"/>
    <lineage>
        <taxon>Eukaryota</taxon>
        <taxon>Metazoa</taxon>
        <taxon>Ecdysozoa</taxon>
        <taxon>Arthropoda</taxon>
        <taxon>Chelicerata</taxon>
        <taxon>Arachnida</taxon>
        <taxon>Araneae</taxon>
        <taxon>Araneomorphae</taxon>
        <taxon>Entelegynae</taxon>
        <taxon>Araneoidea</taxon>
        <taxon>Araneidae</taxon>
        <taxon>Araneus</taxon>
    </lineage>
</organism>
<name>A0A4Y2RGW6_ARAVE</name>
<evidence type="ECO:0000313" key="2">
    <source>
        <dbReference type="Proteomes" id="UP000499080"/>
    </source>
</evidence>
<dbReference type="EMBL" id="BGPR01016943">
    <property type="protein sequence ID" value="GBN74620.1"/>
    <property type="molecule type" value="Genomic_DNA"/>
</dbReference>
<dbReference type="Proteomes" id="UP000499080">
    <property type="component" value="Unassembled WGS sequence"/>
</dbReference>
<protein>
    <submittedName>
        <fullName evidence="1">Uncharacterized protein</fullName>
    </submittedName>
</protein>
<sequence>MHARLQIEYEIITRKDLTLIEYLREIEINRHNIDDLLEQFDEGLRWICEKNKKPKKQKKKPDAIWWNPRLEIKRSVCALRRRFQVQRDPDERLGRQIIFKKAEYKLMIKQSKNRLL</sequence>
<evidence type="ECO:0000313" key="1">
    <source>
        <dbReference type="EMBL" id="GBN74620.1"/>
    </source>
</evidence>
<keyword evidence="2" id="KW-1185">Reference proteome</keyword>
<comment type="caution">
    <text evidence="1">The sequence shown here is derived from an EMBL/GenBank/DDBJ whole genome shotgun (WGS) entry which is preliminary data.</text>
</comment>
<proteinExistence type="predicted"/>
<dbReference type="AlphaFoldDB" id="A0A4Y2RGW6"/>
<accession>A0A4Y2RGW6</accession>
<reference evidence="1 2" key="1">
    <citation type="journal article" date="2019" name="Sci. Rep.">
        <title>Orb-weaving spider Araneus ventricosus genome elucidates the spidroin gene catalogue.</title>
        <authorList>
            <person name="Kono N."/>
            <person name="Nakamura H."/>
            <person name="Ohtoshi R."/>
            <person name="Moran D.A.P."/>
            <person name="Shinohara A."/>
            <person name="Yoshida Y."/>
            <person name="Fujiwara M."/>
            <person name="Mori M."/>
            <person name="Tomita M."/>
            <person name="Arakawa K."/>
        </authorList>
    </citation>
    <scope>NUCLEOTIDE SEQUENCE [LARGE SCALE GENOMIC DNA]</scope>
</reference>
<gene>
    <name evidence="1" type="ORF">AVEN_262437_1</name>
</gene>